<reference evidence="14" key="1">
    <citation type="submission" date="2016-12" db="EMBL/GenBank/DDBJ databases">
        <authorList>
            <person name="Varghese N."/>
            <person name="Submissions S."/>
        </authorList>
    </citation>
    <scope>NUCLEOTIDE SEQUENCE [LARGE SCALE GENOMIC DNA]</scope>
    <source>
        <strain evidence="14">DSM 16779</strain>
    </source>
</reference>
<feature type="transmembrane region" description="Helical" evidence="11">
    <location>
        <begin position="856"/>
        <end position="875"/>
    </location>
</feature>
<dbReference type="InterPro" id="IPR023299">
    <property type="entry name" value="ATPase_P-typ_cyto_dom_N"/>
</dbReference>
<organism evidence="13 14">
    <name type="scientific">Chryseobacterium scophthalmum</name>
    <dbReference type="NCBI Taxonomy" id="59733"/>
    <lineage>
        <taxon>Bacteria</taxon>
        <taxon>Pseudomonadati</taxon>
        <taxon>Bacteroidota</taxon>
        <taxon>Flavobacteriia</taxon>
        <taxon>Flavobacteriales</taxon>
        <taxon>Weeksellaceae</taxon>
        <taxon>Chryseobacterium group</taxon>
        <taxon>Chryseobacterium</taxon>
    </lineage>
</organism>
<protein>
    <submittedName>
        <fullName evidence="13">Cu2+-exporting ATPase</fullName>
    </submittedName>
</protein>
<dbReference type="Gene3D" id="3.30.70.100">
    <property type="match status" value="1"/>
</dbReference>
<feature type="transmembrane region" description="Helical" evidence="11">
    <location>
        <begin position="257"/>
        <end position="279"/>
    </location>
</feature>
<dbReference type="InterPro" id="IPR044492">
    <property type="entry name" value="P_typ_ATPase_HD_dom"/>
</dbReference>
<sequence length="918" mass="100966">MLQKYNILGMTCSGCQKKISEKLNSVNGISADVNLETSSVEITSDAEIDLNELNKALSEIGNYKLEDPNKPENTFLKPQDRVSPSSVYYCPMECEGDKVYFQQGKRCPDCNMYLVPIEEKLAKDPNHKPTYSSTNLPENFKDHVGSFYCPMFCEGDKVYEEKTDCPVCHMHLEEITEDLVKNSASHSHHHHHNHQQHETPKVTDDMAGRYYCPMFCEGDKTYDSNVGCPVCGMDLVKYPEKGEEETDDTYLILKRKFIISLVFTIPVFILSMGGMLIDFPFSHDIQGIFELILTIPVLFYSGWFIMKRGWVSFKTWNLNMFSLIALGVAAAFIFSIVALIFPDLLPHEIQGHNQKAPLYFEAVSVILTLVILGQLMEALAHKKTGNAIKELMNLSPDEANLIVNNEEKRVPLSEVKIGDLLKVKPGEKIPVDGKIIEGNSVVDESMITGEPIPVEKNIDDQVTSGTINGNQVFLMKAEKVGDETLLSKIIKMVNDASRSRAPIQKLTDKVAKVFVPTVIVVAVVTFILWQFFGPEGQKTLFAFINAVAVLIVACPCALGLATPMSLMVGIGKGAKNGILIKNAEALELMHKVNVLITDKTGTLTEGKPSLEHIETINNSSENTILKLAYSLNQNSEHPLSSAVIKKAKADHISAEKVEKFENISGKGVKGIINGKTVYLGNENLLVSNGIQIPENLKLKAKEVQSKAHTLSYIAQENETLGFVSFSDKIKESSRKAVQHLMNEGIEVIMMTGDNENTAKAVADELGIKNYKASCLPEDKLNEVKKLQEQGKIVAMTGDGINDSPALAQSNVGIAMGTGTDVAIETAEITLLKGDILGIAKAKILSEKLLRNIKENLFFAFIYNVLGIPVAAGLLYPFFGILLSPMIAAAAMSLSSLSVILNSLRLNSVDLDIKTSHSD</sequence>
<evidence type="ECO:0000256" key="6">
    <source>
        <dbReference type="ARBA" id="ARBA00022741"/>
    </source>
</evidence>
<dbReference type="Pfam" id="PF00122">
    <property type="entry name" value="E1-E2_ATPase"/>
    <property type="match status" value="1"/>
</dbReference>
<keyword evidence="9 11" id="KW-1133">Transmembrane helix</keyword>
<keyword evidence="4 11" id="KW-0812">Transmembrane</keyword>
<dbReference type="EMBL" id="FSRQ01000001">
    <property type="protein sequence ID" value="SIN84299.1"/>
    <property type="molecule type" value="Genomic_DNA"/>
</dbReference>
<evidence type="ECO:0000313" key="14">
    <source>
        <dbReference type="Proteomes" id="UP000184782"/>
    </source>
</evidence>
<dbReference type="SFLD" id="SFLDS00003">
    <property type="entry name" value="Haloacid_Dehalogenase"/>
    <property type="match status" value="1"/>
</dbReference>
<evidence type="ECO:0000256" key="7">
    <source>
        <dbReference type="ARBA" id="ARBA00022840"/>
    </source>
</evidence>
<keyword evidence="3 11" id="KW-1003">Cell membrane</keyword>
<dbReference type="GO" id="GO:0043682">
    <property type="term" value="F:P-type divalent copper transporter activity"/>
    <property type="evidence" value="ECO:0007669"/>
    <property type="project" value="TreeGrafter"/>
</dbReference>
<dbReference type="AlphaFoldDB" id="A0A1N6EMI0"/>
<keyword evidence="8" id="KW-1278">Translocase</keyword>
<dbReference type="SFLD" id="SFLDG00002">
    <property type="entry name" value="C1.7:_P-type_atpase_like"/>
    <property type="match status" value="1"/>
</dbReference>
<dbReference type="InterPro" id="IPR059000">
    <property type="entry name" value="ATPase_P-type_domA"/>
</dbReference>
<dbReference type="GO" id="GO:0005886">
    <property type="term" value="C:plasma membrane"/>
    <property type="evidence" value="ECO:0007669"/>
    <property type="project" value="UniProtKB-SubCell"/>
</dbReference>
<feature type="transmembrane region" description="Helical" evidence="11">
    <location>
        <begin position="362"/>
        <end position="380"/>
    </location>
</feature>
<dbReference type="PANTHER" id="PTHR43520:SF8">
    <property type="entry name" value="P-TYPE CU(+) TRANSPORTER"/>
    <property type="match status" value="1"/>
</dbReference>
<dbReference type="OrthoDB" id="1521937at2"/>
<gene>
    <name evidence="13" type="ORF">SAMN05421769_0522</name>
</gene>
<keyword evidence="10 11" id="KW-0472">Membrane</keyword>
<dbReference type="SUPFAM" id="SSF56784">
    <property type="entry name" value="HAD-like"/>
    <property type="match status" value="1"/>
</dbReference>
<feature type="transmembrane region" description="Helical" evidence="11">
    <location>
        <begin position="318"/>
        <end position="342"/>
    </location>
</feature>
<evidence type="ECO:0000256" key="9">
    <source>
        <dbReference type="ARBA" id="ARBA00022989"/>
    </source>
</evidence>
<feature type="domain" description="HMA" evidence="12">
    <location>
        <begin position="1"/>
        <end position="65"/>
    </location>
</feature>
<dbReference type="Pfam" id="PF00702">
    <property type="entry name" value="Hydrolase"/>
    <property type="match status" value="1"/>
</dbReference>
<feature type="transmembrane region" description="Helical" evidence="11">
    <location>
        <begin position="881"/>
        <end position="903"/>
    </location>
</feature>
<dbReference type="SFLD" id="SFLDF00027">
    <property type="entry name" value="p-type_atpase"/>
    <property type="match status" value="1"/>
</dbReference>
<dbReference type="PROSITE" id="PS00154">
    <property type="entry name" value="ATPASE_E1_E2"/>
    <property type="match status" value="1"/>
</dbReference>
<evidence type="ECO:0000256" key="11">
    <source>
        <dbReference type="RuleBase" id="RU362081"/>
    </source>
</evidence>
<keyword evidence="5 11" id="KW-0479">Metal-binding</keyword>
<dbReference type="InterPro" id="IPR027256">
    <property type="entry name" value="P-typ_ATPase_IB"/>
</dbReference>
<comment type="similarity">
    <text evidence="2 11">Belongs to the cation transport ATPase (P-type) (TC 3.A.3) family. Type IB subfamily.</text>
</comment>
<evidence type="ECO:0000256" key="4">
    <source>
        <dbReference type="ARBA" id="ARBA00022692"/>
    </source>
</evidence>
<dbReference type="GO" id="GO:0060003">
    <property type="term" value="P:copper ion export"/>
    <property type="evidence" value="ECO:0007669"/>
    <property type="project" value="UniProtKB-ARBA"/>
</dbReference>
<dbReference type="GO" id="GO:0055070">
    <property type="term" value="P:copper ion homeostasis"/>
    <property type="evidence" value="ECO:0007669"/>
    <property type="project" value="TreeGrafter"/>
</dbReference>
<dbReference type="FunFam" id="2.70.150.10:FF:000020">
    <property type="entry name" value="Copper-exporting P-type ATPase A"/>
    <property type="match status" value="1"/>
</dbReference>
<dbReference type="Proteomes" id="UP000184782">
    <property type="component" value="Unassembled WGS sequence"/>
</dbReference>
<dbReference type="InterPro" id="IPR017969">
    <property type="entry name" value="Heavy-metal-associated_CS"/>
</dbReference>
<dbReference type="CDD" id="cd00371">
    <property type="entry name" value="HMA"/>
    <property type="match status" value="1"/>
</dbReference>
<dbReference type="SUPFAM" id="SSF81653">
    <property type="entry name" value="Calcium ATPase, transduction domain A"/>
    <property type="match status" value="1"/>
</dbReference>
<dbReference type="InterPro" id="IPR018303">
    <property type="entry name" value="ATPase_P-typ_P_site"/>
</dbReference>
<feature type="transmembrane region" description="Helical" evidence="11">
    <location>
        <begin position="539"/>
        <end position="562"/>
    </location>
</feature>
<feature type="transmembrane region" description="Helical" evidence="11">
    <location>
        <begin position="513"/>
        <end position="533"/>
    </location>
</feature>
<dbReference type="InterPro" id="IPR023214">
    <property type="entry name" value="HAD_sf"/>
</dbReference>
<dbReference type="SUPFAM" id="SSF55008">
    <property type="entry name" value="HMA, heavy metal-associated domain"/>
    <property type="match status" value="1"/>
</dbReference>
<dbReference type="GO" id="GO:0005524">
    <property type="term" value="F:ATP binding"/>
    <property type="evidence" value="ECO:0007669"/>
    <property type="project" value="UniProtKB-UniRule"/>
</dbReference>
<dbReference type="InterPro" id="IPR006121">
    <property type="entry name" value="HMA_dom"/>
</dbReference>
<dbReference type="GO" id="GO:0005507">
    <property type="term" value="F:copper ion binding"/>
    <property type="evidence" value="ECO:0007669"/>
    <property type="project" value="TreeGrafter"/>
</dbReference>
<dbReference type="CDD" id="cd02094">
    <property type="entry name" value="P-type_ATPase_Cu-like"/>
    <property type="match status" value="1"/>
</dbReference>
<evidence type="ECO:0000256" key="8">
    <source>
        <dbReference type="ARBA" id="ARBA00022967"/>
    </source>
</evidence>
<evidence type="ECO:0000256" key="10">
    <source>
        <dbReference type="ARBA" id="ARBA00023136"/>
    </source>
</evidence>
<dbReference type="Gene3D" id="3.40.1110.10">
    <property type="entry name" value="Calcium-transporting ATPase, cytoplasmic domain N"/>
    <property type="match status" value="1"/>
</dbReference>
<name>A0A1N6EMI0_9FLAO</name>
<dbReference type="Pfam" id="PF00403">
    <property type="entry name" value="HMA"/>
    <property type="match status" value="1"/>
</dbReference>
<dbReference type="InterPro" id="IPR036163">
    <property type="entry name" value="HMA_dom_sf"/>
</dbReference>
<dbReference type="NCBIfam" id="TIGR01525">
    <property type="entry name" value="ATPase-IB_hvy"/>
    <property type="match status" value="1"/>
</dbReference>
<evidence type="ECO:0000313" key="13">
    <source>
        <dbReference type="EMBL" id="SIN84299.1"/>
    </source>
</evidence>
<dbReference type="RefSeq" id="WP_074228493.1">
    <property type="nucleotide sequence ID" value="NZ_FSRQ01000001.1"/>
</dbReference>
<dbReference type="PRINTS" id="PR00119">
    <property type="entry name" value="CATATPASE"/>
</dbReference>
<comment type="subcellular location">
    <subcellularLocation>
        <location evidence="1">Cell membrane</location>
        <topology evidence="1">Multi-pass membrane protein</topology>
    </subcellularLocation>
</comment>
<dbReference type="InterPro" id="IPR008250">
    <property type="entry name" value="ATPase_P-typ_transduc_dom_A_sf"/>
</dbReference>
<dbReference type="Pfam" id="PF19335">
    <property type="entry name" value="HMBD"/>
    <property type="match status" value="2"/>
</dbReference>
<dbReference type="Gene3D" id="3.40.50.1000">
    <property type="entry name" value="HAD superfamily/HAD-like"/>
    <property type="match status" value="1"/>
</dbReference>
<dbReference type="SUPFAM" id="SSF81665">
    <property type="entry name" value="Calcium ATPase, transmembrane domain M"/>
    <property type="match status" value="1"/>
</dbReference>
<dbReference type="InterPro" id="IPR036412">
    <property type="entry name" value="HAD-like_sf"/>
</dbReference>
<accession>A0A1N6EMI0</accession>
<keyword evidence="6 11" id="KW-0547">Nucleotide-binding</keyword>
<dbReference type="PANTHER" id="PTHR43520">
    <property type="entry name" value="ATP7, ISOFORM B"/>
    <property type="match status" value="1"/>
</dbReference>
<evidence type="ECO:0000256" key="1">
    <source>
        <dbReference type="ARBA" id="ARBA00004651"/>
    </source>
</evidence>
<feature type="transmembrane region" description="Helical" evidence="11">
    <location>
        <begin position="285"/>
        <end position="306"/>
    </location>
</feature>
<evidence type="ECO:0000259" key="12">
    <source>
        <dbReference type="PROSITE" id="PS50846"/>
    </source>
</evidence>
<dbReference type="InterPro" id="IPR023298">
    <property type="entry name" value="ATPase_P-typ_TM_dom_sf"/>
</dbReference>
<dbReference type="NCBIfam" id="TIGR01494">
    <property type="entry name" value="ATPase_P-type"/>
    <property type="match status" value="1"/>
</dbReference>
<dbReference type="InterPro" id="IPR001757">
    <property type="entry name" value="P_typ_ATPase"/>
</dbReference>
<dbReference type="STRING" id="59733.SAMN05421769_0522"/>
<dbReference type="PROSITE" id="PS50846">
    <property type="entry name" value="HMA_2"/>
    <property type="match status" value="1"/>
</dbReference>
<evidence type="ECO:0000256" key="3">
    <source>
        <dbReference type="ARBA" id="ARBA00022475"/>
    </source>
</evidence>
<evidence type="ECO:0000256" key="2">
    <source>
        <dbReference type="ARBA" id="ARBA00006024"/>
    </source>
</evidence>
<keyword evidence="7 11" id="KW-0067">ATP-binding</keyword>
<dbReference type="GO" id="GO:0016887">
    <property type="term" value="F:ATP hydrolysis activity"/>
    <property type="evidence" value="ECO:0007669"/>
    <property type="project" value="InterPro"/>
</dbReference>
<proteinExistence type="inferred from homology"/>
<dbReference type="NCBIfam" id="TIGR01511">
    <property type="entry name" value="ATPase-IB1_Cu"/>
    <property type="match status" value="1"/>
</dbReference>
<evidence type="ECO:0000256" key="5">
    <source>
        <dbReference type="ARBA" id="ARBA00022723"/>
    </source>
</evidence>
<dbReference type="PROSITE" id="PS01047">
    <property type="entry name" value="HMA_1"/>
    <property type="match status" value="1"/>
</dbReference>
<dbReference type="Gene3D" id="2.70.150.10">
    <property type="entry name" value="Calcium-transporting ATPase, cytoplasmic transduction domain A"/>
    <property type="match status" value="1"/>
</dbReference>
<dbReference type="InterPro" id="IPR045800">
    <property type="entry name" value="HMBD"/>
</dbReference>
<keyword evidence="14" id="KW-1185">Reference proteome</keyword>